<dbReference type="OrthoDB" id="9994419at2759"/>
<dbReference type="GeneID" id="8201281"/>
<name>C4R865_KOMPG</name>
<dbReference type="STRING" id="644223.C4R865"/>
<accession>C4R865</accession>
<feature type="compositionally biased region" description="Polar residues" evidence="1">
    <location>
        <begin position="47"/>
        <end position="57"/>
    </location>
</feature>
<sequence>MNRSLSTSAFINAHPDNLLISSDRRSTRTTSFISISDIEALHGGNGDESQSNSSVGTSSRPSFSRDISRRRSSNFIRTLKSKKLLNAIKDQDIQEEERSPSPSSDDVLLPHDVTTYTISNKFPLPVEILNTIIENVYYNSVENVQSITSNLEEFSKSIVPVCKMFNILSSRLLYRYSVFTRSNSFDKFLKNLNKDHFLGLNVEFLDFMEFTSIGLGRTGRMNEEIQMVTSSTILNCLQLTPNLIEFLGSESIEGDIDKRILSQLFNNLLYLTTIDFCGSTGDNFVNAFKEFTINRDVIPNITKIGFHDCIELPLQVFQTFLPALVNLTRLDLTHTQITGRFLSDNLPPSARLTHLSLSRCNQITAVELMDFLLYHESITNGSLKWLSLQCDSSIVSILNEHQLSHLLTNMNAPNLMYLNLGGYSVKKKHLDIIKNKFINLKSLILAHSQLTIDELYEYLSPKHKQTNARFFIQGLDQYTHNYPTETEEETDEANESDEPEQQLKFIDLTGNKNVTRWSIDNPKILNASTSLLAIELDQTIVEDIGYGPEGKLTMNQDIWKTYDSQGRRSWLFKLSPEEVERERRGDHVDYYNTLTYYDTTTGKKRTKKAKPPFFLRFAAKKINLSIGPFATLYEDEKVFPVDFSERGIYKYYSLNR</sequence>
<protein>
    <recommendedName>
        <fullName evidence="4">F-box protein</fullName>
    </recommendedName>
</protein>
<dbReference type="EMBL" id="FN392322">
    <property type="protein sequence ID" value="CAY71790.1"/>
    <property type="molecule type" value="Genomic_DNA"/>
</dbReference>
<dbReference type="KEGG" id="ppa:PAS_chr4_0531"/>
<dbReference type="InParanoid" id="C4R865"/>
<evidence type="ECO:0000313" key="3">
    <source>
        <dbReference type="Proteomes" id="UP000000314"/>
    </source>
</evidence>
<organism evidence="2 3">
    <name type="scientific">Komagataella phaffii (strain GS115 / ATCC 20864)</name>
    <name type="common">Yeast</name>
    <name type="synonym">Pichia pastoris</name>
    <dbReference type="NCBI Taxonomy" id="644223"/>
    <lineage>
        <taxon>Eukaryota</taxon>
        <taxon>Fungi</taxon>
        <taxon>Dikarya</taxon>
        <taxon>Ascomycota</taxon>
        <taxon>Saccharomycotina</taxon>
        <taxon>Pichiomycetes</taxon>
        <taxon>Pichiales</taxon>
        <taxon>Pichiaceae</taxon>
        <taxon>Komagataella</taxon>
    </lineage>
</organism>
<dbReference type="SUPFAM" id="SSF52047">
    <property type="entry name" value="RNI-like"/>
    <property type="match status" value="1"/>
</dbReference>
<dbReference type="InterPro" id="IPR032675">
    <property type="entry name" value="LRR_dom_sf"/>
</dbReference>
<dbReference type="RefSeq" id="XP_002493969.1">
    <property type="nucleotide sequence ID" value="XM_002493924.1"/>
</dbReference>
<evidence type="ECO:0008006" key="4">
    <source>
        <dbReference type="Google" id="ProtNLM"/>
    </source>
</evidence>
<reference evidence="2 3" key="1">
    <citation type="journal article" date="2009" name="Nat. Biotechnol.">
        <title>Genome sequence of the recombinant protein production host Pichia pastoris.</title>
        <authorList>
            <person name="De Schutter K."/>
            <person name="Lin Y.C."/>
            <person name="Tiels P."/>
            <person name="Van Hecke A."/>
            <person name="Glinka S."/>
            <person name="Weber-Lehmann J."/>
            <person name="Rouze P."/>
            <person name="Van de Peer Y."/>
            <person name="Callewaert N."/>
        </authorList>
    </citation>
    <scope>NUCLEOTIDE SEQUENCE [LARGE SCALE GENOMIC DNA]</scope>
    <source>
        <strain evidence="3">GS115 / ATCC 20864</strain>
    </source>
</reference>
<dbReference type="AlphaFoldDB" id="C4R865"/>
<dbReference type="HOGENOM" id="CLU_015160_1_0_1"/>
<dbReference type="eggNOG" id="ENOG502R9EV">
    <property type="taxonomic scope" value="Eukaryota"/>
</dbReference>
<gene>
    <name evidence="2" type="ordered locus">PAS_chr4_0531</name>
</gene>
<dbReference type="Proteomes" id="UP000000314">
    <property type="component" value="Chromosome 4"/>
</dbReference>
<feature type="region of interest" description="Disordered" evidence="1">
    <location>
        <begin position="43"/>
        <end position="68"/>
    </location>
</feature>
<evidence type="ECO:0000313" key="2">
    <source>
        <dbReference type="EMBL" id="CAY71790.1"/>
    </source>
</evidence>
<proteinExistence type="predicted"/>
<evidence type="ECO:0000256" key="1">
    <source>
        <dbReference type="SAM" id="MobiDB-lite"/>
    </source>
</evidence>
<dbReference type="FunCoup" id="C4R865">
    <property type="interactions" value="80"/>
</dbReference>
<dbReference type="Gene3D" id="3.80.10.10">
    <property type="entry name" value="Ribonuclease Inhibitor"/>
    <property type="match status" value="1"/>
</dbReference>
<dbReference type="OMA" id="ERGMYRY"/>
<keyword evidence="3" id="KW-1185">Reference proteome</keyword>